<protein>
    <recommendedName>
        <fullName evidence="5">Carboxymuconolactone decarboxylase</fullName>
    </recommendedName>
</protein>
<dbReference type="InterPro" id="IPR011051">
    <property type="entry name" value="RmlC_Cupin_sf"/>
</dbReference>
<dbReference type="Gene3D" id="1.20.1290.10">
    <property type="entry name" value="AhpD-like"/>
    <property type="match status" value="1"/>
</dbReference>
<reference evidence="3 4" key="1">
    <citation type="submission" date="2013-02" db="EMBL/GenBank/DDBJ databases">
        <title>The Genome Sequence of Acinetobacter pittii ANC 4052.</title>
        <authorList>
            <consortium name="The Broad Institute Genome Sequencing Platform"/>
            <consortium name="The Broad Institute Genome Sequencing Center for Infectious Disease"/>
            <person name="Cerqueira G."/>
            <person name="Feldgarden M."/>
            <person name="Courvalin P."/>
            <person name="Perichon B."/>
            <person name="Grillot-Courvalin C."/>
            <person name="Clermont D."/>
            <person name="Rocha E."/>
            <person name="Yoon E.-J."/>
            <person name="Nemec A."/>
            <person name="Walker B."/>
            <person name="Young S.K."/>
            <person name="Zeng Q."/>
            <person name="Gargeya S."/>
            <person name="Fitzgerald M."/>
            <person name="Haas B."/>
            <person name="Abouelleil A."/>
            <person name="Alvarado L."/>
            <person name="Arachchi H.M."/>
            <person name="Berlin A.M."/>
            <person name="Chapman S.B."/>
            <person name="Dewar J."/>
            <person name="Goldberg J."/>
            <person name="Griggs A."/>
            <person name="Gujja S."/>
            <person name="Hansen M."/>
            <person name="Howarth C."/>
            <person name="Imamovic A."/>
            <person name="Larimer J."/>
            <person name="McCowan C."/>
            <person name="Murphy C."/>
            <person name="Neiman D."/>
            <person name="Pearson M."/>
            <person name="Priest M."/>
            <person name="Roberts A."/>
            <person name="Saif S."/>
            <person name="Shea T."/>
            <person name="Sisk P."/>
            <person name="Sykes S."/>
            <person name="Wortman J."/>
            <person name="Nusbaum C."/>
            <person name="Birren B."/>
        </authorList>
    </citation>
    <scope>NUCLEOTIDE SEQUENCE [LARGE SCALE GENOMIC DNA]</scope>
    <source>
        <strain evidence="3 4">ANC 4052</strain>
    </source>
</reference>
<evidence type="ECO:0008006" key="5">
    <source>
        <dbReference type="Google" id="ProtNLM"/>
    </source>
</evidence>
<organism evidence="3 4">
    <name type="scientific">Acinetobacter lactucae</name>
    <dbReference type="NCBI Taxonomy" id="1785128"/>
    <lineage>
        <taxon>Bacteria</taxon>
        <taxon>Pseudomonadati</taxon>
        <taxon>Pseudomonadota</taxon>
        <taxon>Gammaproteobacteria</taxon>
        <taxon>Moraxellales</taxon>
        <taxon>Moraxellaceae</taxon>
        <taxon>Acinetobacter</taxon>
        <taxon>Acinetobacter calcoaceticus/baumannii complex</taxon>
    </lineage>
</organism>
<proteinExistence type="predicted"/>
<dbReference type="CDD" id="cd02233">
    <property type="entry name" value="cupin_HNL-like"/>
    <property type="match status" value="1"/>
</dbReference>
<dbReference type="InterPro" id="IPR014710">
    <property type="entry name" value="RmlC-like_jellyroll"/>
</dbReference>
<dbReference type="PATRIC" id="fig|1217689.3.peg.2883"/>
<dbReference type="SUPFAM" id="SSF69118">
    <property type="entry name" value="AhpD-like"/>
    <property type="match status" value="1"/>
</dbReference>
<accession>R8YUS5</accession>
<name>R8YUS5_9GAMM</name>
<dbReference type="Gene3D" id="2.60.120.10">
    <property type="entry name" value="Jelly Rolls"/>
    <property type="match status" value="1"/>
</dbReference>
<feature type="domain" description="Cupin type-2" evidence="2">
    <location>
        <begin position="66"/>
        <end position="130"/>
    </location>
</feature>
<dbReference type="PANTHER" id="PTHR43698">
    <property type="entry name" value="RIBD C-TERMINAL DOMAIN CONTAINING PROTEIN"/>
    <property type="match status" value="1"/>
</dbReference>
<evidence type="ECO:0000259" key="1">
    <source>
        <dbReference type="Pfam" id="PF02627"/>
    </source>
</evidence>
<dbReference type="OrthoDB" id="9802489at2"/>
<dbReference type="PANTHER" id="PTHR43698:SF1">
    <property type="entry name" value="BLL4564 PROTEIN"/>
    <property type="match status" value="1"/>
</dbReference>
<dbReference type="InterPro" id="IPR047263">
    <property type="entry name" value="HNL-like_cupin"/>
</dbReference>
<dbReference type="InterPro" id="IPR029032">
    <property type="entry name" value="AhpD-like"/>
</dbReference>
<dbReference type="HOGENOM" id="CLU_042241_1_0_6"/>
<comment type="caution">
    <text evidence="3">The sequence shown here is derived from an EMBL/GenBank/DDBJ whole genome shotgun (WGS) entry which is preliminary data.</text>
</comment>
<dbReference type="InterPro" id="IPR003779">
    <property type="entry name" value="CMD-like"/>
</dbReference>
<dbReference type="Pfam" id="PF07883">
    <property type="entry name" value="Cupin_2"/>
    <property type="match status" value="1"/>
</dbReference>
<sequence>MKNQVNALLVMSSLSGMVWAEDKIEQQITRAEQLAIQSAPDNNFSGKAEFSRFPVMPSKGNVAPAIVSFEVGAITHWHTHPHGQYLIVTEGEGRTQEWGKPIQTIHKGDVIWCPPNVKHWHGASEHSPMSHIAMSPVATDGKSVTWLEKVTLPDAKPTSESSKNSKSVVLNQKQLSLIPIAAFTARGDIEKLKPALVSGLNSGLTVNEIKEVFAHQYAYAGFPRALNGMLTFKSLLEEREKKGIKDTQGAMPSTLPSNTDYYQLGIERLAYLNKTSIEDNSKPLFDNFSPTMDHALKAHLFGYLFSRDNLPPLERELVVVSTLSALGGVNAQLRSHLRITQNLGVDATQMQKIMTTLQQAIGNDLANNAQSVVQQLK</sequence>
<gene>
    <name evidence="3" type="ORF">F929_02934</name>
</gene>
<dbReference type="EMBL" id="APQO01000006">
    <property type="protein sequence ID" value="EOQ72999.1"/>
    <property type="molecule type" value="Genomic_DNA"/>
</dbReference>
<dbReference type="GO" id="GO:0051920">
    <property type="term" value="F:peroxiredoxin activity"/>
    <property type="evidence" value="ECO:0007669"/>
    <property type="project" value="InterPro"/>
</dbReference>
<dbReference type="SUPFAM" id="SSF51182">
    <property type="entry name" value="RmlC-like cupins"/>
    <property type="match status" value="1"/>
</dbReference>
<evidence type="ECO:0000313" key="3">
    <source>
        <dbReference type="EMBL" id="EOQ72999.1"/>
    </source>
</evidence>
<dbReference type="InterPro" id="IPR013096">
    <property type="entry name" value="Cupin_2"/>
</dbReference>
<dbReference type="AlphaFoldDB" id="R8YUS5"/>
<dbReference type="Proteomes" id="UP000013986">
    <property type="component" value="Unassembled WGS sequence"/>
</dbReference>
<evidence type="ECO:0000313" key="4">
    <source>
        <dbReference type="Proteomes" id="UP000013986"/>
    </source>
</evidence>
<feature type="domain" description="Carboxymuconolactone decarboxylase-like" evidence="1">
    <location>
        <begin position="291"/>
        <end position="372"/>
    </location>
</feature>
<evidence type="ECO:0000259" key="2">
    <source>
        <dbReference type="Pfam" id="PF07883"/>
    </source>
</evidence>
<dbReference type="Pfam" id="PF02627">
    <property type="entry name" value="CMD"/>
    <property type="match status" value="2"/>
</dbReference>
<feature type="domain" description="Carboxymuconolactone decarboxylase-like" evidence="1">
    <location>
        <begin position="170"/>
        <end position="229"/>
    </location>
</feature>